<sequence length="49" mass="5687">MGKDSASEFHESLLSNGRVQPVLCKVTRIKAFFTYAENCRPKQQTRERK</sequence>
<comment type="caution">
    <text evidence="1">The sequence shown here is derived from an EMBL/GenBank/DDBJ whole genome shotgun (WGS) entry which is preliminary data.</text>
</comment>
<evidence type="ECO:0000313" key="1">
    <source>
        <dbReference type="EMBL" id="KXO15586.1"/>
    </source>
</evidence>
<dbReference type="RefSeq" id="WP_230959398.1">
    <property type="nucleotide sequence ID" value="NZ_CAUPGI010000023.1"/>
</dbReference>
<organism evidence="1 2">
    <name type="scientific">Prevotella bivia</name>
    <dbReference type="NCBI Taxonomy" id="28125"/>
    <lineage>
        <taxon>Bacteria</taxon>
        <taxon>Pseudomonadati</taxon>
        <taxon>Bacteroidota</taxon>
        <taxon>Bacteroidia</taxon>
        <taxon>Bacteroidales</taxon>
        <taxon>Prevotellaceae</taxon>
        <taxon>Prevotella</taxon>
    </lineage>
</organism>
<gene>
    <name evidence="1" type="ORF">HMPREF3202_01684</name>
</gene>
<dbReference type="AlphaFoldDB" id="A0A137ST54"/>
<dbReference type="PATRIC" id="fig|28125.4.peg.1673"/>
<evidence type="ECO:0000313" key="2">
    <source>
        <dbReference type="Proteomes" id="UP000070093"/>
    </source>
</evidence>
<proteinExistence type="predicted"/>
<reference evidence="1 2" key="1">
    <citation type="submission" date="2016-02" db="EMBL/GenBank/DDBJ databases">
        <authorList>
            <person name="Wen L."/>
            <person name="He K."/>
            <person name="Yang H."/>
        </authorList>
    </citation>
    <scope>NUCLEOTIDE SEQUENCE [LARGE SCALE GENOMIC DNA]</scope>
    <source>
        <strain evidence="1 2">GED7880</strain>
    </source>
</reference>
<name>A0A137ST54_9BACT</name>
<protein>
    <submittedName>
        <fullName evidence="1">Uncharacterized protein</fullName>
    </submittedName>
</protein>
<accession>A0A137ST54</accession>
<dbReference type="Proteomes" id="UP000070093">
    <property type="component" value="Unassembled WGS sequence"/>
</dbReference>
<dbReference type="EMBL" id="LTAG01000101">
    <property type="protein sequence ID" value="KXO15586.1"/>
    <property type="molecule type" value="Genomic_DNA"/>
</dbReference>